<sequence length="296" mass="33910">MPARNKTSKGSKKAAEREMVRNSMGWSPETPDSTVDQFLEMQKVFGGGFTPPDRGAEFRAESARVQEADDKQQVLAKAMGLIVHRDRLAKMNTRERCADAINQLELLLMPHKNFHASPELETFIPLQMRDESVDDKRLQALADELQASLDQASEELSPEQEANLERQEKRLTDAIKNHCREFNMTSPVTQEMEDQLDKAHGTWLNMHRLKHINGMSQVVSKKVYTMDDDPKRAMYNIGRKTLAKFNVFLRKSRVLLTVPNPDLDGFKTAHRLAEKHLRDLQLEKEYGLVDPSPEEE</sequence>
<dbReference type="AlphaFoldDB" id="A0AAW1NM47"/>
<evidence type="ECO:0000256" key="1">
    <source>
        <dbReference type="SAM" id="Coils"/>
    </source>
</evidence>
<proteinExistence type="predicted"/>
<name>A0AAW1NM47_9CHLO</name>
<feature type="compositionally biased region" description="Basic residues" evidence="2">
    <location>
        <begin position="1"/>
        <end position="12"/>
    </location>
</feature>
<dbReference type="EMBL" id="JALJOQ010000177">
    <property type="protein sequence ID" value="KAK9791401.1"/>
    <property type="molecule type" value="Genomic_DNA"/>
</dbReference>
<organism evidence="3 4">
    <name type="scientific">Symbiochloris irregularis</name>
    <dbReference type="NCBI Taxonomy" id="706552"/>
    <lineage>
        <taxon>Eukaryota</taxon>
        <taxon>Viridiplantae</taxon>
        <taxon>Chlorophyta</taxon>
        <taxon>core chlorophytes</taxon>
        <taxon>Trebouxiophyceae</taxon>
        <taxon>Trebouxiales</taxon>
        <taxon>Trebouxiaceae</taxon>
        <taxon>Symbiochloris</taxon>
    </lineage>
</organism>
<comment type="caution">
    <text evidence="3">The sequence shown here is derived from an EMBL/GenBank/DDBJ whole genome shotgun (WGS) entry which is preliminary data.</text>
</comment>
<keyword evidence="1" id="KW-0175">Coiled coil</keyword>
<feature type="coiled-coil region" evidence="1">
    <location>
        <begin position="135"/>
        <end position="181"/>
    </location>
</feature>
<dbReference type="Proteomes" id="UP001465755">
    <property type="component" value="Unassembled WGS sequence"/>
</dbReference>
<reference evidence="3 4" key="1">
    <citation type="journal article" date="2024" name="Nat. Commun.">
        <title>Phylogenomics reveals the evolutionary origins of lichenization in chlorophyte algae.</title>
        <authorList>
            <person name="Puginier C."/>
            <person name="Libourel C."/>
            <person name="Otte J."/>
            <person name="Skaloud P."/>
            <person name="Haon M."/>
            <person name="Grisel S."/>
            <person name="Petersen M."/>
            <person name="Berrin J.G."/>
            <person name="Delaux P.M."/>
            <person name="Dal Grande F."/>
            <person name="Keller J."/>
        </authorList>
    </citation>
    <scope>NUCLEOTIDE SEQUENCE [LARGE SCALE GENOMIC DNA]</scope>
    <source>
        <strain evidence="3 4">SAG 2036</strain>
    </source>
</reference>
<evidence type="ECO:0000313" key="3">
    <source>
        <dbReference type="EMBL" id="KAK9791401.1"/>
    </source>
</evidence>
<protein>
    <submittedName>
        <fullName evidence="3">Uncharacterized protein</fullName>
    </submittedName>
</protein>
<feature type="region of interest" description="Disordered" evidence="2">
    <location>
        <begin position="1"/>
        <end position="33"/>
    </location>
</feature>
<evidence type="ECO:0000313" key="4">
    <source>
        <dbReference type="Proteomes" id="UP001465755"/>
    </source>
</evidence>
<evidence type="ECO:0000256" key="2">
    <source>
        <dbReference type="SAM" id="MobiDB-lite"/>
    </source>
</evidence>
<keyword evidence="4" id="KW-1185">Reference proteome</keyword>
<accession>A0AAW1NM47</accession>
<gene>
    <name evidence="3" type="ORF">WJX73_006116</name>
</gene>